<dbReference type="AlphaFoldDB" id="A0A9D1R1M8"/>
<dbReference type="EMBL" id="DXGI01000361">
    <property type="protein sequence ID" value="HIW79382.1"/>
    <property type="molecule type" value="Genomic_DNA"/>
</dbReference>
<protein>
    <submittedName>
        <fullName evidence="1">Helix-turn-helix domain-containing protein</fullName>
    </submittedName>
</protein>
<reference evidence="1" key="2">
    <citation type="submission" date="2021-04" db="EMBL/GenBank/DDBJ databases">
        <authorList>
            <person name="Gilroy R."/>
        </authorList>
    </citation>
    <scope>NUCLEOTIDE SEQUENCE</scope>
    <source>
        <strain evidence="1">ChiSxjej5B17-1746</strain>
    </source>
</reference>
<organism evidence="1 2">
    <name type="scientific">Candidatus Bilophila faecipullorum</name>
    <dbReference type="NCBI Taxonomy" id="2838482"/>
    <lineage>
        <taxon>Bacteria</taxon>
        <taxon>Pseudomonadati</taxon>
        <taxon>Thermodesulfobacteriota</taxon>
        <taxon>Desulfovibrionia</taxon>
        <taxon>Desulfovibrionales</taxon>
        <taxon>Desulfovibrionaceae</taxon>
        <taxon>Bilophila</taxon>
    </lineage>
</organism>
<evidence type="ECO:0000313" key="1">
    <source>
        <dbReference type="EMBL" id="HIW79382.1"/>
    </source>
</evidence>
<sequence>MTKVYKAVHELVLEGKTPSRDIAKTIGKPYSTLMRELNPHDRLAKLGVDTFVDIMKCTGNLRPLEIMANELGCKVVPAE</sequence>
<proteinExistence type="predicted"/>
<evidence type="ECO:0000313" key="2">
    <source>
        <dbReference type="Proteomes" id="UP000824264"/>
    </source>
</evidence>
<dbReference type="Proteomes" id="UP000824264">
    <property type="component" value="Unassembled WGS sequence"/>
</dbReference>
<dbReference type="Pfam" id="PF06892">
    <property type="entry name" value="Phage_CP76"/>
    <property type="match status" value="1"/>
</dbReference>
<dbReference type="InterPro" id="IPR009679">
    <property type="entry name" value="Phage_186_CII-like"/>
</dbReference>
<name>A0A9D1R1M8_9BACT</name>
<reference evidence="1" key="1">
    <citation type="journal article" date="2021" name="PeerJ">
        <title>Extensive microbial diversity within the chicken gut microbiome revealed by metagenomics and culture.</title>
        <authorList>
            <person name="Gilroy R."/>
            <person name="Ravi A."/>
            <person name="Getino M."/>
            <person name="Pursley I."/>
            <person name="Horton D.L."/>
            <person name="Alikhan N.F."/>
            <person name="Baker D."/>
            <person name="Gharbi K."/>
            <person name="Hall N."/>
            <person name="Watson M."/>
            <person name="Adriaenssens E.M."/>
            <person name="Foster-Nyarko E."/>
            <person name="Jarju S."/>
            <person name="Secka A."/>
            <person name="Antonio M."/>
            <person name="Oren A."/>
            <person name="Chaudhuri R.R."/>
            <person name="La Ragione R."/>
            <person name="Hildebrand F."/>
            <person name="Pallen M.J."/>
        </authorList>
    </citation>
    <scope>NUCLEOTIDE SEQUENCE</scope>
    <source>
        <strain evidence="1">ChiSxjej5B17-1746</strain>
    </source>
</reference>
<gene>
    <name evidence="1" type="ORF">H9874_09610</name>
</gene>
<accession>A0A9D1R1M8</accession>
<dbReference type="GO" id="GO:0003677">
    <property type="term" value="F:DNA binding"/>
    <property type="evidence" value="ECO:0007669"/>
    <property type="project" value="InterPro"/>
</dbReference>
<comment type="caution">
    <text evidence="1">The sequence shown here is derived from an EMBL/GenBank/DDBJ whole genome shotgun (WGS) entry which is preliminary data.</text>
</comment>